<feature type="compositionally biased region" description="Basic residues" evidence="1">
    <location>
        <begin position="1"/>
        <end position="15"/>
    </location>
</feature>
<reference evidence="2" key="1">
    <citation type="submission" date="2019-10" db="EMBL/GenBank/DDBJ databases">
        <title>The sequence and de novo assembly of the wild yak genome.</title>
        <authorList>
            <person name="Liu Y."/>
        </authorList>
    </citation>
    <scope>NUCLEOTIDE SEQUENCE [LARGE SCALE GENOMIC DNA]</scope>
    <source>
        <strain evidence="2">WY2019</strain>
    </source>
</reference>
<dbReference type="Proteomes" id="UP000322234">
    <property type="component" value="Unassembled WGS sequence"/>
</dbReference>
<keyword evidence="3" id="KW-1185">Reference proteome</keyword>
<evidence type="ECO:0000313" key="2">
    <source>
        <dbReference type="EMBL" id="MXQ87848.1"/>
    </source>
</evidence>
<feature type="region of interest" description="Disordered" evidence="1">
    <location>
        <begin position="1"/>
        <end position="62"/>
    </location>
</feature>
<comment type="caution">
    <text evidence="2">The sequence shown here is derived from an EMBL/GenBank/DDBJ whole genome shotgun (WGS) entry which is preliminary data.</text>
</comment>
<gene>
    <name evidence="2" type="ORF">E5288_WYG015334</name>
</gene>
<feature type="compositionally biased region" description="Polar residues" evidence="1">
    <location>
        <begin position="48"/>
        <end position="59"/>
    </location>
</feature>
<evidence type="ECO:0000256" key="1">
    <source>
        <dbReference type="SAM" id="MobiDB-lite"/>
    </source>
</evidence>
<sequence>MLRKPTKSVKRKSQQGRKEDNSDCRPVLRKHQRQQVNKSKDTLPFSPQIRSHPTNTNPGSVFRKVEPECGRRSIELAPGLSELLTSPKGPKVNAWRLRAVRQSTLQGACNAASSQYHNSTLGIFSMVISFICELKEI</sequence>
<dbReference type="EMBL" id="VBQZ03000041">
    <property type="protein sequence ID" value="MXQ87848.1"/>
    <property type="molecule type" value="Genomic_DNA"/>
</dbReference>
<proteinExistence type="predicted"/>
<name>A0A6B0RCE1_9CETA</name>
<accession>A0A6B0RCE1</accession>
<protein>
    <submittedName>
        <fullName evidence="2">Uncharacterized protein</fullName>
    </submittedName>
</protein>
<organism evidence="2 3">
    <name type="scientific">Bos mutus</name>
    <name type="common">wild yak</name>
    <dbReference type="NCBI Taxonomy" id="72004"/>
    <lineage>
        <taxon>Eukaryota</taxon>
        <taxon>Metazoa</taxon>
        <taxon>Chordata</taxon>
        <taxon>Craniata</taxon>
        <taxon>Vertebrata</taxon>
        <taxon>Euteleostomi</taxon>
        <taxon>Mammalia</taxon>
        <taxon>Eutheria</taxon>
        <taxon>Laurasiatheria</taxon>
        <taxon>Artiodactyla</taxon>
        <taxon>Ruminantia</taxon>
        <taxon>Pecora</taxon>
        <taxon>Bovidae</taxon>
        <taxon>Bovinae</taxon>
        <taxon>Bos</taxon>
    </lineage>
</organism>
<dbReference type="AlphaFoldDB" id="A0A6B0RCE1"/>
<evidence type="ECO:0000313" key="3">
    <source>
        <dbReference type="Proteomes" id="UP000322234"/>
    </source>
</evidence>